<evidence type="ECO:0000256" key="1">
    <source>
        <dbReference type="ARBA" id="ARBA00004123"/>
    </source>
</evidence>
<evidence type="ECO:0000256" key="6">
    <source>
        <dbReference type="ARBA" id="ARBA00023125"/>
    </source>
</evidence>
<dbReference type="Proteomes" id="UP000250572">
    <property type="component" value="Unassembled WGS sequence"/>
</dbReference>
<dbReference type="PANTHER" id="PTHR13006:SF10">
    <property type="entry name" value="ZINC FINGER PROTEIN 395"/>
    <property type="match status" value="1"/>
</dbReference>
<organism evidence="12 13">
    <name type="scientific">Gambusia affinis</name>
    <name type="common">Western mosquitofish</name>
    <name type="synonym">Heterandria affinis</name>
    <dbReference type="NCBI Taxonomy" id="33528"/>
    <lineage>
        <taxon>Eukaryota</taxon>
        <taxon>Metazoa</taxon>
        <taxon>Chordata</taxon>
        <taxon>Craniata</taxon>
        <taxon>Vertebrata</taxon>
        <taxon>Euteleostomi</taxon>
        <taxon>Actinopterygii</taxon>
        <taxon>Neopterygii</taxon>
        <taxon>Teleostei</taxon>
        <taxon>Neoteleostei</taxon>
        <taxon>Acanthomorphata</taxon>
        <taxon>Ovalentaria</taxon>
        <taxon>Atherinomorphae</taxon>
        <taxon>Cyprinodontiformes</taxon>
        <taxon>Poeciliidae</taxon>
        <taxon>Poeciliinae</taxon>
        <taxon>Gambusia</taxon>
    </lineage>
</organism>
<keyword evidence="8" id="KW-0539">Nucleus</keyword>
<dbReference type="STRING" id="33528.ENSGAFP00000013951"/>
<feature type="compositionally biased region" description="Polar residues" evidence="10">
    <location>
        <begin position="384"/>
        <end position="403"/>
    </location>
</feature>
<evidence type="ECO:0000256" key="5">
    <source>
        <dbReference type="ARBA" id="ARBA00023015"/>
    </source>
</evidence>
<evidence type="ECO:0000256" key="2">
    <source>
        <dbReference type="ARBA" id="ARBA00022723"/>
    </source>
</evidence>
<protein>
    <recommendedName>
        <fullName evidence="11">C2H2-type domain-containing protein</fullName>
    </recommendedName>
</protein>
<dbReference type="EMBL" id="NHOQ01001000">
    <property type="protein sequence ID" value="PWA27826.1"/>
    <property type="molecule type" value="Genomic_DNA"/>
</dbReference>
<evidence type="ECO:0000313" key="12">
    <source>
        <dbReference type="EMBL" id="PWA27826.1"/>
    </source>
</evidence>
<evidence type="ECO:0000256" key="4">
    <source>
        <dbReference type="ARBA" id="ARBA00022833"/>
    </source>
</evidence>
<keyword evidence="4" id="KW-0862">Zinc</keyword>
<keyword evidence="2" id="KW-0479">Metal-binding</keyword>
<evidence type="ECO:0000313" key="13">
    <source>
        <dbReference type="Proteomes" id="UP000250572"/>
    </source>
</evidence>
<keyword evidence="5" id="KW-0805">Transcription regulation</keyword>
<dbReference type="GO" id="GO:0000978">
    <property type="term" value="F:RNA polymerase II cis-regulatory region sequence-specific DNA binding"/>
    <property type="evidence" value="ECO:0007669"/>
    <property type="project" value="TreeGrafter"/>
</dbReference>
<dbReference type="GO" id="GO:0006357">
    <property type="term" value="P:regulation of transcription by RNA polymerase II"/>
    <property type="evidence" value="ECO:0007669"/>
    <property type="project" value="TreeGrafter"/>
</dbReference>
<feature type="region of interest" description="Disordered" evidence="10">
    <location>
        <begin position="368"/>
        <end position="403"/>
    </location>
</feature>
<feature type="compositionally biased region" description="Low complexity" evidence="10">
    <location>
        <begin position="231"/>
        <end position="243"/>
    </location>
</feature>
<dbReference type="SMART" id="SM01366">
    <property type="entry name" value="c-clamp"/>
    <property type="match status" value="1"/>
</dbReference>
<gene>
    <name evidence="12" type="ORF">CCH79_00000257</name>
</gene>
<dbReference type="GO" id="GO:0005634">
    <property type="term" value="C:nucleus"/>
    <property type="evidence" value="ECO:0007669"/>
    <property type="project" value="UniProtKB-SubCell"/>
</dbReference>
<evidence type="ECO:0000256" key="8">
    <source>
        <dbReference type="ARBA" id="ARBA00023242"/>
    </source>
</evidence>
<proteinExistence type="predicted"/>
<dbReference type="AlphaFoldDB" id="A0A315VW78"/>
<feature type="region of interest" description="Disordered" evidence="10">
    <location>
        <begin position="1"/>
        <end position="31"/>
    </location>
</feature>
<keyword evidence="7" id="KW-0804">Transcription</keyword>
<dbReference type="PROSITE" id="PS00028">
    <property type="entry name" value="ZINC_FINGER_C2H2_1"/>
    <property type="match status" value="1"/>
</dbReference>
<evidence type="ECO:0000259" key="11">
    <source>
        <dbReference type="PROSITE" id="PS50157"/>
    </source>
</evidence>
<evidence type="ECO:0000256" key="10">
    <source>
        <dbReference type="SAM" id="MobiDB-lite"/>
    </source>
</evidence>
<dbReference type="InterPro" id="IPR013087">
    <property type="entry name" value="Znf_C2H2_type"/>
</dbReference>
<feature type="compositionally biased region" description="Polar residues" evidence="10">
    <location>
        <begin position="1"/>
        <end position="25"/>
    </location>
</feature>
<dbReference type="PROSITE" id="PS50157">
    <property type="entry name" value="ZINC_FINGER_C2H2_2"/>
    <property type="match status" value="1"/>
</dbReference>
<evidence type="ECO:0000256" key="3">
    <source>
        <dbReference type="ARBA" id="ARBA00022771"/>
    </source>
</evidence>
<feature type="compositionally biased region" description="Low complexity" evidence="10">
    <location>
        <begin position="211"/>
        <end position="221"/>
    </location>
</feature>
<feature type="domain" description="C2H2-type" evidence="11">
    <location>
        <begin position="289"/>
        <end position="319"/>
    </location>
</feature>
<keyword evidence="13" id="KW-1185">Reference proteome</keyword>
<dbReference type="GO" id="GO:0008270">
    <property type="term" value="F:zinc ion binding"/>
    <property type="evidence" value="ECO:0007669"/>
    <property type="project" value="UniProtKB-KW"/>
</dbReference>
<reference evidence="12 13" key="1">
    <citation type="journal article" date="2018" name="G3 (Bethesda)">
        <title>A High-Quality Reference Genome for the Invasive Mosquitofish Gambusia affinis Using a Chicago Library.</title>
        <authorList>
            <person name="Hoffberg S.L."/>
            <person name="Troendle N.J."/>
            <person name="Glenn T.C."/>
            <person name="Mahmud O."/>
            <person name="Louha S."/>
            <person name="Chalopin D."/>
            <person name="Bennetzen J.L."/>
            <person name="Mauricio R."/>
        </authorList>
    </citation>
    <scope>NUCLEOTIDE SEQUENCE [LARGE SCALE GENOMIC DNA]</scope>
    <source>
        <strain evidence="12">NE01/NJP1002.9</strain>
        <tissue evidence="12">Muscle</tissue>
    </source>
</reference>
<comment type="subcellular location">
    <subcellularLocation>
        <location evidence="1">Nucleus</location>
    </subcellularLocation>
</comment>
<dbReference type="PANTHER" id="PTHR13006">
    <property type="entry name" value="PAPILLOMAVIRUS REGULATORY FACTOR PRF-1"/>
    <property type="match status" value="1"/>
</dbReference>
<feature type="compositionally biased region" description="Polar residues" evidence="10">
    <location>
        <begin position="470"/>
        <end position="489"/>
    </location>
</feature>
<evidence type="ECO:0000256" key="9">
    <source>
        <dbReference type="PROSITE-ProRule" id="PRU00042"/>
    </source>
</evidence>
<name>A0A315VW78_GAMAF</name>
<feature type="region of interest" description="Disordered" evidence="10">
    <location>
        <begin position="430"/>
        <end position="451"/>
    </location>
</feature>
<accession>A0A315VW78</accession>
<evidence type="ECO:0000256" key="7">
    <source>
        <dbReference type="ARBA" id="ARBA00023163"/>
    </source>
</evidence>
<dbReference type="InterPro" id="IPR052253">
    <property type="entry name" value="CR1/CR2-DNA-binding_regulator"/>
</dbReference>
<keyword evidence="3 9" id="KW-0863">Zinc-finger</keyword>
<comment type="caution">
    <text evidence="12">The sequence shown here is derived from an EMBL/GenBank/DDBJ whole genome shotgun (WGS) entry which is preliminary data.</text>
</comment>
<feature type="region of interest" description="Disordered" evidence="10">
    <location>
        <begin position="470"/>
        <end position="500"/>
    </location>
</feature>
<sequence length="528" mass="55688">MLGKQSVNQRSSQKAPVAANQTFMDEQQEGGEKAVGVLSEANCDVVLSPPITVCSSTMAAMGPESGGGTGPGGTAACRVGQQDGASAELNQLTPLHTPGGVKAEKAFGHHHRPKTSGWGNFAAPLQNVGAATHLSSSVPPRGDTPYSFRSPESVEMDEIMAAMVLTSLSCSPVVQSPPQTDPGPVSFDFVEEAASRGNDVGTPSRKLKTESSPTPAGSSSSVDMESGGGELSDSGSSGYWSWDHGNGSPAPSPSVTEVDSSPDEGLHMELEQGEELTAKKPKSSLRSVYKCLWPSCGKVLTSSVGIKRHIRVMHLGSGSDQTQREEDFYYTKICCETVEAGSGSAAGPAQQTPGQASAALLSWASCGSPPGSELQIPTAHRPRSNSSSLPGTTRPSPLSQSAPSSFWQIHTEHLYQACSPVQVSMAPRSQCSQGWAPSGSVPGHSNAPMVKPRCRSVSVGEQWLQQNRLQPMSASPSRNHCSFSDGSVSRSRKGRGEAKKCRKVYGVERKDQWCTACRWKKACQRFPD</sequence>
<dbReference type="GO" id="GO:0003700">
    <property type="term" value="F:DNA-binding transcription factor activity"/>
    <property type="evidence" value="ECO:0007669"/>
    <property type="project" value="TreeGrafter"/>
</dbReference>
<feature type="region of interest" description="Disordered" evidence="10">
    <location>
        <begin position="194"/>
        <end position="263"/>
    </location>
</feature>
<keyword evidence="6" id="KW-0238">DNA-binding</keyword>